<dbReference type="InterPro" id="IPR036291">
    <property type="entry name" value="NAD(P)-bd_dom_sf"/>
</dbReference>
<evidence type="ECO:0000313" key="2">
    <source>
        <dbReference type="EMBL" id="OGM19950.1"/>
    </source>
</evidence>
<dbReference type="PANTHER" id="PTHR43245:SF23">
    <property type="entry name" value="NAD(P)-BINDING DOMAIN-CONTAINING PROTEIN"/>
    <property type="match status" value="1"/>
</dbReference>
<name>A0A1F7XYB0_9BACT</name>
<protein>
    <recommendedName>
        <fullName evidence="1">NAD-dependent epimerase/dehydratase domain-containing protein</fullName>
    </recommendedName>
</protein>
<dbReference type="PANTHER" id="PTHR43245">
    <property type="entry name" value="BIFUNCTIONAL POLYMYXIN RESISTANCE PROTEIN ARNA"/>
    <property type="match status" value="1"/>
</dbReference>
<evidence type="ECO:0000313" key="3">
    <source>
        <dbReference type="Proteomes" id="UP000178419"/>
    </source>
</evidence>
<sequence>MRKQSRFKKILVTGGAGYVGVPTVSLLLGNGYKVRIFDNLSWGGDVLLPFLGNLNFEFVKGDITKKRNLEEAFKDIDAVIHLAGIVGFPACRKFPKLSRRVNVYGTKNVVELAKGKIPIIFASTGSTYGKIVEKYCTEMTRLNPLSHYGRQKAKAEELVRNNNGKYIIYRFATAFGVAPRFRLDLLINDFTFLAVKEKTLDVYEKDFMRTFIHVHDMARAFLFALKNFEKMKGEVYNVGDESMNISKEGIARLLQKYIDFHLHIVDLGHDLDKRDYIVDYSKIKKLGFRTTTDIEKGIKELIEACNVLELSNPYRNV</sequence>
<dbReference type="EMBL" id="MGGE01000057">
    <property type="protein sequence ID" value="OGM19950.1"/>
    <property type="molecule type" value="Genomic_DNA"/>
</dbReference>
<dbReference type="InterPro" id="IPR050177">
    <property type="entry name" value="Lipid_A_modif_metabolic_enz"/>
</dbReference>
<reference evidence="2 3" key="1">
    <citation type="journal article" date="2016" name="Nat. Commun.">
        <title>Thousands of microbial genomes shed light on interconnected biogeochemical processes in an aquifer system.</title>
        <authorList>
            <person name="Anantharaman K."/>
            <person name="Brown C.T."/>
            <person name="Hug L.A."/>
            <person name="Sharon I."/>
            <person name="Castelle C.J."/>
            <person name="Probst A.J."/>
            <person name="Thomas B.C."/>
            <person name="Singh A."/>
            <person name="Wilkins M.J."/>
            <person name="Karaoz U."/>
            <person name="Brodie E.L."/>
            <person name="Williams K.H."/>
            <person name="Hubbard S.S."/>
            <person name="Banfield J.F."/>
        </authorList>
    </citation>
    <scope>NUCLEOTIDE SEQUENCE [LARGE SCALE GENOMIC DNA]</scope>
</reference>
<dbReference type="Proteomes" id="UP000178419">
    <property type="component" value="Unassembled WGS sequence"/>
</dbReference>
<gene>
    <name evidence="2" type="ORF">A2714_02880</name>
</gene>
<comment type="caution">
    <text evidence="2">The sequence shown here is derived from an EMBL/GenBank/DDBJ whole genome shotgun (WGS) entry which is preliminary data.</text>
</comment>
<proteinExistence type="predicted"/>
<dbReference type="Pfam" id="PF01370">
    <property type="entry name" value="Epimerase"/>
    <property type="match status" value="1"/>
</dbReference>
<feature type="domain" description="NAD-dependent epimerase/dehydratase" evidence="1">
    <location>
        <begin position="10"/>
        <end position="239"/>
    </location>
</feature>
<dbReference type="SUPFAM" id="SSF51735">
    <property type="entry name" value="NAD(P)-binding Rossmann-fold domains"/>
    <property type="match status" value="1"/>
</dbReference>
<accession>A0A1F7XYB0</accession>
<dbReference type="InterPro" id="IPR001509">
    <property type="entry name" value="Epimerase_deHydtase"/>
</dbReference>
<dbReference type="AlphaFoldDB" id="A0A1F7XYB0"/>
<organism evidence="2 3">
    <name type="scientific">Candidatus Woesebacteria bacterium RIFCSPHIGHO2_01_FULL_38_9</name>
    <dbReference type="NCBI Taxonomy" id="1802492"/>
    <lineage>
        <taxon>Bacteria</taxon>
        <taxon>Candidatus Woeseibacteriota</taxon>
    </lineage>
</organism>
<dbReference type="Gene3D" id="3.40.50.720">
    <property type="entry name" value="NAD(P)-binding Rossmann-like Domain"/>
    <property type="match status" value="1"/>
</dbReference>
<dbReference type="CDD" id="cd08946">
    <property type="entry name" value="SDR_e"/>
    <property type="match status" value="1"/>
</dbReference>
<evidence type="ECO:0000259" key="1">
    <source>
        <dbReference type="Pfam" id="PF01370"/>
    </source>
</evidence>